<dbReference type="InterPro" id="IPR018247">
    <property type="entry name" value="EF_Hand_1_Ca_BS"/>
</dbReference>
<keyword evidence="13" id="KW-0106">Calcium</keyword>
<dbReference type="Gene3D" id="1.50.40.10">
    <property type="entry name" value="Mitochondrial carrier domain"/>
    <property type="match status" value="1"/>
</dbReference>
<dbReference type="InterPro" id="IPR030382">
    <property type="entry name" value="MeTrfase_TRM5/TYW2"/>
</dbReference>
<gene>
    <name evidence="21" type="primary">TRM5</name>
    <name evidence="26" type="ORF">R3P38DRAFT_2492662</name>
</gene>
<feature type="binding site" evidence="21">
    <location>
        <position position="241"/>
    </location>
    <ligand>
        <name>S-adenosyl-L-methionine</name>
        <dbReference type="ChEBI" id="CHEBI:59789"/>
    </ligand>
</feature>
<comment type="catalytic activity">
    <reaction evidence="19 21">
        <text>guanosine(37) in tRNA + S-adenosyl-L-methionine = N(1)-methylguanosine(37) in tRNA + S-adenosyl-L-homocysteine + H(+)</text>
        <dbReference type="Rhea" id="RHEA:36899"/>
        <dbReference type="Rhea" id="RHEA-COMP:10145"/>
        <dbReference type="Rhea" id="RHEA-COMP:10147"/>
        <dbReference type="ChEBI" id="CHEBI:15378"/>
        <dbReference type="ChEBI" id="CHEBI:57856"/>
        <dbReference type="ChEBI" id="CHEBI:59789"/>
        <dbReference type="ChEBI" id="CHEBI:73542"/>
        <dbReference type="ChEBI" id="CHEBI:74269"/>
        <dbReference type="EC" id="2.1.1.228"/>
    </reaction>
</comment>
<dbReference type="GO" id="GO:0005313">
    <property type="term" value="F:L-glutamate transmembrane transporter activity"/>
    <property type="evidence" value="ECO:0007669"/>
    <property type="project" value="TreeGrafter"/>
</dbReference>
<dbReference type="GO" id="GO:0070901">
    <property type="term" value="P:mitochondrial tRNA methylation"/>
    <property type="evidence" value="ECO:0007669"/>
    <property type="project" value="UniProtKB-ARBA"/>
</dbReference>
<comment type="subcellular location">
    <subcellularLocation>
        <location evidence="1">Mitochondrion inner membrane</location>
        <topology evidence="1">Multi-pass membrane protein</topology>
    </subcellularLocation>
    <subcellularLocation>
        <location evidence="21">Mitochondrion matrix</location>
    </subcellularLocation>
    <subcellularLocation>
        <location evidence="21">Nucleus</location>
    </subcellularLocation>
    <subcellularLocation>
        <location evidence="21">Cytoplasm</location>
    </subcellularLocation>
    <text evidence="21">Predominantly in the mitochondria and in the nucleus.</text>
</comment>
<evidence type="ECO:0000256" key="17">
    <source>
        <dbReference type="ARBA" id="ARBA00023242"/>
    </source>
</evidence>
<dbReference type="Pfam" id="PF25133">
    <property type="entry name" value="TYW2_N_2"/>
    <property type="match status" value="1"/>
</dbReference>
<evidence type="ECO:0000256" key="22">
    <source>
        <dbReference type="PROSITE-ProRule" id="PRU00282"/>
    </source>
</evidence>
<evidence type="ECO:0000256" key="14">
    <source>
        <dbReference type="ARBA" id="ARBA00022989"/>
    </source>
</evidence>
<keyword evidence="27" id="KW-1185">Reference proteome</keyword>
<dbReference type="PROSITE" id="PS00018">
    <property type="entry name" value="EF_HAND_1"/>
    <property type="match status" value="1"/>
</dbReference>
<dbReference type="Pfam" id="PF00153">
    <property type="entry name" value="Mito_carr"/>
    <property type="match status" value="3"/>
</dbReference>
<feature type="compositionally biased region" description="Low complexity" evidence="23">
    <location>
        <begin position="1175"/>
        <end position="1189"/>
    </location>
</feature>
<keyword evidence="12" id="KW-0999">Mitochondrion inner membrane</keyword>
<keyword evidence="10 21" id="KW-0819">tRNA processing</keyword>
<dbReference type="GO" id="GO:0005634">
    <property type="term" value="C:nucleus"/>
    <property type="evidence" value="ECO:0007669"/>
    <property type="project" value="UniProtKB-SubCell"/>
</dbReference>
<dbReference type="Gene3D" id="3.40.50.150">
    <property type="entry name" value="Vaccinia Virus protein VP39"/>
    <property type="match status" value="1"/>
</dbReference>
<evidence type="ECO:0000256" key="10">
    <source>
        <dbReference type="ARBA" id="ARBA00022694"/>
    </source>
</evidence>
<dbReference type="Proteomes" id="UP001362999">
    <property type="component" value="Unassembled WGS sequence"/>
</dbReference>
<feature type="binding site" evidence="21">
    <location>
        <begin position="307"/>
        <end position="308"/>
    </location>
    <ligand>
        <name>S-adenosyl-L-methionine</name>
        <dbReference type="ChEBI" id="CHEBI:59789"/>
    </ligand>
</feature>
<comment type="similarity">
    <text evidence="21">Belongs to the TRM5 / TYW2 family.</text>
</comment>
<evidence type="ECO:0000256" key="1">
    <source>
        <dbReference type="ARBA" id="ARBA00004448"/>
    </source>
</evidence>
<evidence type="ECO:0000256" key="9">
    <source>
        <dbReference type="ARBA" id="ARBA00022692"/>
    </source>
</evidence>
<keyword evidence="16 22" id="KW-0472">Membrane</keyword>
<evidence type="ECO:0000256" key="16">
    <source>
        <dbReference type="ARBA" id="ARBA00023136"/>
    </source>
</evidence>
<keyword evidence="17 21" id="KW-0539">Nucleus</keyword>
<dbReference type="InterPro" id="IPR056744">
    <property type="entry name" value="TRM5/TYW2-like_N"/>
</dbReference>
<feature type="compositionally biased region" description="Polar residues" evidence="23">
    <location>
        <begin position="347"/>
        <end position="361"/>
    </location>
</feature>
<dbReference type="PROSITE" id="PS50222">
    <property type="entry name" value="EF_HAND_2"/>
    <property type="match status" value="2"/>
</dbReference>
<feature type="domain" description="SAM-dependent methyltransferase TRM5/TYW2-type" evidence="25">
    <location>
        <begin position="152"/>
        <end position="460"/>
    </location>
</feature>
<dbReference type="SUPFAM" id="SSF47473">
    <property type="entry name" value="EF-hand"/>
    <property type="match status" value="2"/>
</dbReference>
<comment type="similarity">
    <text evidence="3">Belongs to the class I-like SAM-binding methyltransferase superfamily. TRM5/TYW2 family.</text>
</comment>
<comment type="function">
    <text evidence="20">Calcium-dependent mitochondrial aspartate and glutamate carrier. Transport of glutamate in mitochondria is required for mitochondrial transamination reactions and ornithine synthesis. Plays also a role in malate-aspartate NADH shuttle, which is critical for growth on acetate and fatty acids.</text>
</comment>
<dbReference type="Pfam" id="PF02475">
    <property type="entry name" value="TRM5-TYW2_MTfase"/>
    <property type="match status" value="1"/>
</dbReference>
<evidence type="ECO:0000256" key="21">
    <source>
        <dbReference type="HAMAP-Rule" id="MF_03152"/>
    </source>
</evidence>
<dbReference type="EMBL" id="JAWWNJ010000001">
    <property type="protein sequence ID" value="KAK7063990.1"/>
    <property type="molecule type" value="Genomic_DNA"/>
</dbReference>
<dbReference type="InterPro" id="IPR029063">
    <property type="entry name" value="SAM-dependent_MTases_sf"/>
</dbReference>
<name>A0AAW0EH43_9AGAR</name>
<dbReference type="SUPFAM" id="SSF103506">
    <property type="entry name" value="Mitochondrial carrier"/>
    <property type="match status" value="1"/>
</dbReference>
<feature type="compositionally biased region" description="Low complexity" evidence="23">
    <location>
        <begin position="1582"/>
        <end position="1597"/>
    </location>
</feature>
<keyword evidence="8 21" id="KW-0949">S-adenosyl-L-methionine</keyword>
<dbReference type="SUPFAM" id="SSF53335">
    <property type="entry name" value="S-adenosyl-L-methionine-dependent methyltransferases"/>
    <property type="match status" value="1"/>
</dbReference>
<reference evidence="26 27" key="1">
    <citation type="journal article" date="2024" name="J Genomics">
        <title>Draft genome sequencing and assembly of Favolaschia claudopus CIRM-BRFM 2984 isolated from oak limbs.</title>
        <authorList>
            <person name="Navarro D."/>
            <person name="Drula E."/>
            <person name="Chaduli D."/>
            <person name="Cazenave R."/>
            <person name="Ahrendt S."/>
            <person name="Wang J."/>
            <person name="Lipzen A."/>
            <person name="Daum C."/>
            <person name="Barry K."/>
            <person name="Grigoriev I.V."/>
            <person name="Favel A."/>
            <person name="Rosso M.N."/>
            <person name="Martin F."/>
        </authorList>
    </citation>
    <scope>NUCLEOTIDE SEQUENCE [LARGE SCALE GENOMIC DNA]</scope>
    <source>
        <strain evidence="26 27">CIRM-BRFM 2984</strain>
    </source>
</reference>
<proteinExistence type="inferred from homology"/>
<keyword evidence="6 21" id="KW-0489">Methyltransferase</keyword>
<keyword evidence="4" id="KW-0813">Transport</keyword>
<dbReference type="PROSITE" id="PS51684">
    <property type="entry name" value="SAM_MT_TRM5_TYW2"/>
    <property type="match status" value="1"/>
</dbReference>
<dbReference type="GO" id="GO:0015183">
    <property type="term" value="F:L-aspartate transmembrane transporter activity"/>
    <property type="evidence" value="ECO:0007669"/>
    <property type="project" value="TreeGrafter"/>
</dbReference>
<dbReference type="PANTHER" id="PTHR45678">
    <property type="entry name" value="MITOCHONDRIAL 2-OXODICARBOXYLATE CARRIER 1-RELATED"/>
    <property type="match status" value="1"/>
</dbReference>
<dbReference type="Gene3D" id="3.30.300.110">
    <property type="entry name" value="Met-10+ protein-like domains"/>
    <property type="match status" value="1"/>
</dbReference>
<dbReference type="PRINTS" id="PR00926">
    <property type="entry name" value="MITOCARRIER"/>
</dbReference>
<evidence type="ECO:0000313" key="26">
    <source>
        <dbReference type="EMBL" id="KAK7063990.1"/>
    </source>
</evidence>
<dbReference type="InterPro" id="IPR002067">
    <property type="entry name" value="MCP"/>
</dbReference>
<keyword evidence="9 22" id="KW-0812">Transmembrane</keyword>
<evidence type="ECO:0000256" key="20">
    <source>
        <dbReference type="ARBA" id="ARBA00059916"/>
    </source>
</evidence>
<dbReference type="InterPro" id="IPR023395">
    <property type="entry name" value="MCP_dom_sf"/>
</dbReference>
<dbReference type="FunFam" id="3.30.300.110:FF:000001">
    <property type="entry name" value="tRNA (guanine(37)-N1)-methyltransferase"/>
    <property type="match status" value="1"/>
</dbReference>
<comment type="caution">
    <text evidence="26">The sequence shown here is derived from an EMBL/GenBank/DDBJ whole genome shotgun (WGS) entry which is preliminary data.</text>
</comment>
<feature type="binding site" evidence="21">
    <location>
        <position position="369"/>
    </location>
    <ligand>
        <name>S-adenosyl-L-methionine</name>
        <dbReference type="ChEBI" id="CHEBI:59789"/>
    </ligand>
</feature>
<dbReference type="HAMAP" id="MF_03152">
    <property type="entry name" value="TRM5"/>
    <property type="match status" value="1"/>
</dbReference>
<comment type="function">
    <text evidence="21">Specifically methylates the N1 position of guanosine-37 in various cytoplasmic and mitochondrial tRNAs. Methylation is not dependent on the nature of the nucleoside 5' of the target nucleoside. This is the first step in the biosynthesis of wybutosine (yW), a modified base adjacent to the anticodon of tRNAs and required for accurate decoding.</text>
</comment>
<feature type="region of interest" description="Disordered" evidence="23">
    <location>
        <begin position="1545"/>
        <end position="1597"/>
    </location>
</feature>
<evidence type="ECO:0000256" key="13">
    <source>
        <dbReference type="ARBA" id="ARBA00022837"/>
    </source>
</evidence>
<evidence type="ECO:0000256" key="7">
    <source>
        <dbReference type="ARBA" id="ARBA00022679"/>
    </source>
</evidence>
<evidence type="ECO:0000256" key="5">
    <source>
        <dbReference type="ARBA" id="ARBA00022490"/>
    </source>
</evidence>
<keyword evidence="14" id="KW-1133">Transmembrane helix</keyword>
<comment type="similarity">
    <text evidence="2">Belongs to the mitochondrial carrier (TC 2.A.29) family.</text>
</comment>
<evidence type="ECO:0000256" key="12">
    <source>
        <dbReference type="ARBA" id="ARBA00022792"/>
    </source>
</evidence>
<dbReference type="InterPro" id="IPR056743">
    <property type="entry name" value="TRM5-TYW2-like_MTfase"/>
</dbReference>
<feature type="repeat" description="Solcar" evidence="22">
    <location>
        <begin position="1010"/>
        <end position="1098"/>
    </location>
</feature>
<dbReference type="InterPro" id="IPR051028">
    <property type="entry name" value="Mito_Solute_Carrier"/>
</dbReference>
<feature type="domain" description="EF-hand" evidence="24">
    <location>
        <begin position="650"/>
        <end position="685"/>
    </location>
</feature>
<feature type="repeat" description="Solcar" evidence="22">
    <location>
        <begin position="912"/>
        <end position="999"/>
    </location>
</feature>
<dbReference type="Pfam" id="PF00036">
    <property type="entry name" value="EF-hand_1"/>
    <property type="match status" value="1"/>
</dbReference>
<dbReference type="SMART" id="SM00054">
    <property type="entry name" value="EFh"/>
    <property type="match status" value="2"/>
</dbReference>
<dbReference type="GO" id="GO:0052906">
    <property type="term" value="F:tRNA (guanine(37)-N1)-methyltransferase activity"/>
    <property type="evidence" value="ECO:0007669"/>
    <property type="project" value="UniProtKB-UniRule"/>
</dbReference>
<evidence type="ECO:0000256" key="23">
    <source>
        <dbReference type="SAM" id="MobiDB-lite"/>
    </source>
</evidence>
<feature type="region of interest" description="Disordered" evidence="23">
    <location>
        <begin position="1175"/>
        <end position="1200"/>
    </location>
</feature>
<feature type="region of interest" description="Disordered" evidence="23">
    <location>
        <begin position="323"/>
        <end position="362"/>
    </location>
</feature>
<evidence type="ECO:0000256" key="11">
    <source>
        <dbReference type="ARBA" id="ARBA00022737"/>
    </source>
</evidence>
<dbReference type="Gene3D" id="1.10.238.10">
    <property type="entry name" value="EF-hand"/>
    <property type="match status" value="2"/>
</dbReference>
<keyword evidence="11" id="KW-0677">Repeat</keyword>
<evidence type="ECO:0000256" key="19">
    <source>
        <dbReference type="ARBA" id="ARBA00047783"/>
    </source>
</evidence>
<dbReference type="GO" id="GO:0005509">
    <property type="term" value="F:calcium ion binding"/>
    <property type="evidence" value="ECO:0007669"/>
    <property type="project" value="InterPro"/>
</dbReference>
<dbReference type="PROSITE" id="PS50920">
    <property type="entry name" value="SOLCAR"/>
    <property type="match status" value="3"/>
</dbReference>
<evidence type="ECO:0000256" key="2">
    <source>
        <dbReference type="ARBA" id="ARBA00006375"/>
    </source>
</evidence>
<dbReference type="FunFam" id="1.50.40.10:FF:000004">
    <property type="entry name" value="Calcium-binding mitochondrial carrier protein Aralar1"/>
    <property type="match status" value="1"/>
</dbReference>
<dbReference type="EC" id="2.1.1.228" evidence="21"/>
<keyword evidence="5 21" id="KW-0963">Cytoplasm</keyword>
<evidence type="ECO:0000256" key="18">
    <source>
        <dbReference type="ARBA" id="ARBA00038674"/>
    </source>
</evidence>
<feature type="domain" description="EF-hand" evidence="24">
    <location>
        <begin position="561"/>
        <end position="596"/>
    </location>
</feature>
<evidence type="ECO:0000313" key="27">
    <source>
        <dbReference type="Proteomes" id="UP001362999"/>
    </source>
</evidence>
<dbReference type="GO" id="GO:0005743">
    <property type="term" value="C:mitochondrial inner membrane"/>
    <property type="evidence" value="ECO:0007669"/>
    <property type="project" value="UniProtKB-SubCell"/>
</dbReference>
<comment type="subunit">
    <text evidence="21">Monomer.</text>
</comment>
<evidence type="ECO:0000256" key="6">
    <source>
        <dbReference type="ARBA" id="ARBA00022603"/>
    </source>
</evidence>
<feature type="binding site" evidence="21">
    <location>
        <begin position="279"/>
        <end position="280"/>
    </location>
    <ligand>
        <name>S-adenosyl-L-methionine</name>
        <dbReference type="ChEBI" id="CHEBI:59789"/>
    </ligand>
</feature>
<keyword evidence="7 21" id="KW-0808">Transferase</keyword>
<comment type="subunit">
    <text evidence="18">Homodimer (via N-terminus).</text>
</comment>
<accession>A0AAW0EH43</accession>
<keyword evidence="15 21" id="KW-0496">Mitochondrion</keyword>
<protein>
    <recommendedName>
        <fullName evidence="21">tRNA (guanine(37)-N1)-methyltransferase</fullName>
        <ecNumber evidence="21">2.1.1.228</ecNumber>
    </recommendedName>
    <alternativeName>
        <fullName evidence="21">M1G-methyltransferase</fullName>
    </alternativeName>
    <alternativeName>
        <fullName evidence="21">tRNA [GM37] methyltransferase</fullName>
    </alternativeName>
    <alternativeName>
        <fullName evidence="21">tRNA methyltransferase 5</fullName>
    </alternativeName>
</protein>
<dbReference type="GO" id="GO:0043490">
    <property type="term" value="P:malate-aspartate shuttle"/>
    <property type="evidence" value="ECO:0007669"/>
    <property type="project" value="TreeGrafter"/>
</dbReference>
<dbReference type="InterPro" id="IPR018108">
    <property type="entry name" value="MCP_transmembrane"/>
</dbReference>
<dbReference type="InterPro" id="IPR002048">
    <property type="entry name" value="EF_hand_dom"/>
</dbReference>
<dbReference type="GO" id="GO:0005759">
    <property type="term" value="C:mitochondrial matrix"/>
    <property type="evidence" value="ECO:0007669"/>
    <property type="project" value="UniProtKB-SubCell"/>
</dbReference>
<evidence type="ECO:0000259" key="24">
    <source>
        <dbReference type="PROSITE" id="PS50222"/>
    </source>
</evidence>
<sequence>MISSFSVTTFRQSSLILRRQMAIDASPPLTNGFPAPLDRTFFRKSIPILAARFPGTKLGSVRKSEPMRCVVIDLPRLRSVIPNPSDPAGDRLVLLKISSEVDLPSETADFLKSESNGLVPYTLDLEYDYWTADEIIQAILPEELRERSPVGFAMTGHIAHVNLKDEFLPYKHQIGQILLDKNGQIKTVVNKLDTIDNQFRFFKMELLAGEPEFVVEHHESDCRFTFDFTQVYWNSRLHTEHERLVQIFNPEDVVADVFAGVGPFAVPAAKKGCAVLANDLNPQSAKYLALNVENNRVGLAFLFSCEDGRAFIQDSVNRLISQPFPAYSGPRKSKTQENKERRKQRSLEPTSDNEAPSPSRNKISHFVMNLPDSAITFLDAFRGVFSQQNREEIERIYTSMPMIHCHCFTREIEPERAQADILKRVEERIGHAVTEDFSLHLVRSTLSGPLPCNMSWLPRLFPTTYGDSEKSGSLTSALRTAVSVPENELKRWRRIFDTNAKVVNGQKYLDPESFVNAIAPSGDLSKIGRAQFAILFRVADTSRRGLVSWEDFTVFETVLKRPDADYWMAFQYFDVDRSGYIDYNEFKTVFSANIGSDAIPFDFDWCVRNAFLCLVADCVAQSDWVKLYLGRKNGSHVLGYNEFTQLMKGLQGERLRQAFRYLDKDQDGFILPEQFKQIILEIAGHKLSDAVIDRLPTLCTLSPGQGVSYSEVIAFHNVIRDNQCVPRIIREATAKTKDGRIDQSDFLDYAASSSRYSLFTPMEASIIFHFAGRGNNAQRLSLMDFAQLLDPRWRAPHEELEMTPKTSTSFLHGFFRSAYNFGLGGIAGGIGATIVYPIDMGRMQNQRSTVVGQMLYKNSLDCAKKILRNEGFLGFYRGLGPQLVGVAPEKAIKLTINDLIRGLTTDPETGRIKVFWELVAGGTAGGCQVVFTNPLEIVKIRLQVQGEAAKAEGFAPKGAVHIIRQLGVLGLYKGASACLLRDIPFSAIYFPTYGHLKKDLFHEGYNGKQLSFVELLASAGIAGMPAAYLTTPADVVKTRLQVEARKGQTHYKGLMDAFKTIYREEGFRALFKGGPARIVRSSPQFAFTLMSYEMFKKMVSYICCFYPWDTKPRQMETALTVRPDEMSKIRARNALRILLDPTLFTMKSIIFGLSLASAAVAQIVNGVSQVPAEAATPTPVNNNANAPSAQPTPAPSSSPNIYEEMPYSSYMSGGYKSLNCGYGYSKQSDGSCKPESWYTSTDFGCYETIIINRKSSEGSNCYGGNPSTVTMTKTMIETMTVPTTVTMTETKTMTDTKINTELVTKTQIYTSVETVPTTRIWTSTITQDRTKIYEKTFTATETSTINRVYTKTNTETDTQTKTIDHTVTDLMTVTMEKTVVKPTTYVQTSVQTRVIDKTKTIEETQTQTKTEMFTSVQTQVMTDTVTAFRTMTDTMTVVKPTTIVSTWVTTSIKDNTETVELTKTSTITDSVTELQTTTYLSVQTSTATVTSTDIRNVQETGLSNCLYKCKSQYGLNSGNNNNQNTYMGNMATSTTMTMMPSPTPDCGGSGCGDSKPPSGCGDSGCGDNKSSESSGCGGSGCGDSKSSESSGCGSSGC</sequence>
<dbReference type="Pfam" id="PF13202">
    <property type="entry name" value="EF-hand_5"/>
    <property type="match status" value="1"/>
</dbReference>
<evidence type="ECO:0000256" key="8">
    <source>
        <dbReference type="ARBA" id="ARBA00022691"/>
    </source>
</evidence>
<dbReference type="InterPro" id="IPR025792">
    <property type="entry name" value="tRNA_Gua_MeTrfase_euk"/>
</dbReference>
<evidence type="ECO:0000259" key="25">
    <source>
        <dbReference type="PROSITE" id="PS51684"/>
    </source>
</evidence>
<organism evidence="26 27">
    <name type="scientific">Favolaschia claudopus</name>
    <dbReference type="NCBI Taxonomy" id="2862362"/>
    <lineage>
        <taxon>Eukaryota</taxon>
        <taxon>Fungi</taxon>
        <taxon>Dikarya</taxon>
        <taxon>Basidiomycota</taxon>
        <taxon>Agaricomycotina</taxon>
        <taxon>Agaricomycetes</taxon>
        <taxon>Agaricomycetidae</taxon>
        <taxon>Agaricales</taxon>
        <taxon>Marasmiineae</taxon>
        <taxon>Mycenaceae</taxon>
        <taxon>Favolaschia</taxon>
    </lineage>
</organism>
<dbReference type="InterPro" id="IPR011992">
    <property type="entry name" value="EF-hand-dom_pair"/>
</dbReference>
<evidence type="ECO:0000256" key="3">
    <source>
        <dbReference type="ARBA" id="ARBA00009775"/>
    </source>
</evidence>
<feature type="repeat" description="Solcar" evidence="22">
    <location>
        <begin position="815"/>
        <end position="903"/>
    </location>
</feature>
<dbReference type="PANTHER" id="PTHR45678:SF9">
    <property type="entry name" value="CALCIUM-BINDING MITOCHONDRIAL CARRIER PROTEIN ARALAR1"/>
    <property type="match status" value="1"/>
</dbReference>
<evidence type="ECO:0000256" key="15">
    <source>
        <dbReference type="ARBA" id="ARBA00023128"/>
    </source>
</evidence>
<evidence type="ECO:0000256" key="4">
    <source>
        <dbReference type="ARBA" id="ARBA00022448"/>
    </source>
</evidence>